<dbReference type="Pfam" id="PF08241">
    <property type="entry name" value="Methyltransf_11"/>
    <property type="match status" value="1"/>
</dbReference>
<dbReference type="Gene3D" id="3.40.50.150">
    <property type="entry name" value="Vaccinia Virus protein VP39"/>
    <property type="match status" value="1"/>
</dbReference>
<gene>
    <name evidence="2" type="ORF">AVL63_08770</name>
</gene>
<keyword evidence="2" id="KW-0489">Methyltransferase</keyword>
<dbReference type="RefSeq" id="WP_058887442.1">
    <property type="nucleotide sequence ID" value="NZ_LQBM01000001.1"/>
</dbReference>
<evidence type="ECO:0000313" key="3">
    <source>
        <dbReference type="Proteomes" id="UP000054023"/>
    </source>
</evidence>
<feature type="domain" description="Methyltransferase type 11" evidence="1">
    <location>
        <begin position="48"/>
        <end position="141"/>
    </location>
</feature>
<comment type="caution">
    <text evidence="2">The sequence shown here is derived from an EMBL/GenBank/DDBJ whole genome shotgun (WGS) entry which is preliminary data.</text>
</comment>
<dbReference type="SUPFAM" id="SSF53335">
    <property type="entry name" value="S-adenosyl-L-methionine-dependent methyltransferases"/>
    <property type="match status" value="1"/>
</dbReference>
<dbReference type="InterPro" id="IPR050508">
    <property type="entry name" value="Methyltransf_Superfamily"/>
</dbReference>
<accession>A0A0W8IKG3</accession>
<organism evidence="2 3">
    <name type="scientific">Nesterenkonia jeotgali</name>
    <dbReference type="NCBI Taxonomy" id="317018"/>
    <lineage>
        <taxon>Bacteria</taxon>
        <taxon>Bacillati</taxon>
        <taxon>Actinomycetota</taxon>
        <taxon>Actinomycetes</taxon>
        <taxon>Micrococcales</taxon>
        <taxon>Micrococcaceae</taxon>
        <taxon>Nesterenkonia</taxon>
    </lineage>
</organism>
<dbReference type="InterPro" id="IPR013216">
    <property type="entry name" value="Methyltransf_11"/>
</dbReference>
<dbReference type="Proteomes" id="UP000054023">
    <property type="component" value="Unassembled WGS sequence"/>
</dbReference>
<dbReference type="OrthoDB" id="9797252at2"/>
<dbReference type="AlphaFoldDB" id="A0A0W8IKG3"/>
<evidence type="ECO:0000313" key="2">
    <source>
        <dbReference type="EMBL" id="KUG60457.1"/>
    </source>
</evidence>
<dbReference type="EMBL" id="LQBM01000001">
    <property type="protein sequence ID" value="KUG60457.1"/>
    <property type="molecule type" value="Genomic_DNA"/>
</dbReference>
<protein>
    <submittedName>
        <fullName evidence="2">Methylase</fullName>
    </submittedName>
</protein>
<keyword evidence="2" id="KW-0808">Transferase</keyword>
<dbReference type="CDD" id="cd02440">
    <property type="entry name" value="AdoMet_MTases"/>
    <property type="match status" value="1"/>
</dbReference>
<dbReference type="InterPro" id="IPR029063">
    <property type="entry name" value="SAM-dependent_MTases_sf"/>
</dbReference>
<dbReference type="GO" id="GO:0008757">
    <property type="term" value="F:S-adenosylmethionine-dependent methyltransferase activity"/>
    <property type="evidence" value="ECO:0007669"/>
    <property type="project" value="InterPro"/>
</dbReference>
<reference evidence="3" key="1">
    <citation type="submission" date="2015-12" db="EMBL/GenBank/DDBJ databases">
        <authorList>
            <person name="Nair G.R."/>
            <person name="Kaur G."/>
            <person name="Mayilraj S."/>
        </authorList>
    </citation>
    <scope>NUCLEOTIDE SEQUENCE [LARGE SCALE GENOMIC DNA]</scope>
    <source>
        <strain evidence="3">CD08_7</strain>
    </source>
</reference>
<dbReference type="GO" id="GO:0032259">
    <property type="term" value="P:methylation"/>
    <property type="evidence" value="ECO:0007669"/>
    <property type="project" value="UniProtKB-KW"/>
</dbReference>
<evidence type="ECO:0000259" key="1">
    <source>
        <dbReference type="Pfam" id="PF08241"/>
    </source>
</evidence>
<dbReference type="PANTHER" id="PTHR42912">
    <property type="entry name" value="METHYLTRANSFERASE"/>
    <property type="match status" value="1"/>
</dbReference>
<dbReference type="STRING" id="317018.AVL63_08770"/>
<proteinExistence type="predicted"/>
<keyword evidence="3" id="KW-1185">Reference proteome</keyword>
<sequence>MALHDFVPAANQGGDPAVYEIENEAIDPQGTLWEALRRAADWRHKVLVDLGCGSGYWLPKYSESEKTIGIEPDERLLEAARARTRRAHVYHGSAEHIPLADSSVDVVHARFAYFFPSESFDPSAGLEEVARVLRPGGRLVVIDNDHVLGEFAALLRSSAPAAGQGRDSYPSTWWREKGAKTLAVMSGWTFHRRTDLERVLHLEFPEELAQQWLSSHPERLGLSYGYLLHIWTKP</sequence>
<name>A0A0W8IKG3_9MICC</name>